<keyword evidence="2" id="KW-1185">Reference proteome</keyword>
<evidence type="ECO:0000313" key="2">
    <source>
        <dbReference type="Proteomes" id="UP001060215"/>
    </source>
</evidence>
<accession>A0ACC0ITY1</accession>
<proteinExistence type="predicted"/>
<name>A0ACC0ITY1_9ERIC</name>
<reference evidence="1 2" key="1">
    <citation type="journal article" date="2022" name="Plant J.">
        <title>Chromosome-level genome of Camellia lanceoleosa provides a valuable resource for understanding genome evolution and self-incompatibility.</title>
        <authorList>
            <person name="Gong W."/>
            <person name="Xiao S."/>
            <person name="Wang L."/>
            <person name="Liao Z."/>
            <person name="Chang Y."/>
            <person name="Mo W."/>
            <person name="Hu G."/>
            <person name="Li W."/>
            <person name="Zhao G."/>
            <person name="Zhu H."/>
            <person name="Hu X."/>
            <person name="Ji K."/>
            <person name="Xiang X."/>
            <person name="Song Q."/>
            <person name="Yuan D."/>
            <person name="Jin S."/>
            <person name="Zhang L."/>
        </authorList>
    </citation>
    <scope>NUCLEOTIDE SEQUENCE [LARGE SCALE GENOMIC DNA]</scope>
    <source>
        <strain evidence="1">SQ_2022a</strain>
    </source>
</reference>
<sequence>MDSPLLTFVFLGLGIFLGIFSPIVQSQENLNFGLESPPTPQSPPTSLSPPLFPSPQPPGSFLPLSPLFPRSSPAPPLTPLLPSLPSPNPWPPPRTPPQPSPNRRPPLRTSYRATAKLLPQYNDRKKESQSKSGHGKASRASKENLNLGKKIGLMFVGIVGIMQVGVVALLLIKRRQLLKNNSRY</sequence>
<evidence type="ECO:0000313" key="1">
    <source>
        <dbReference type="EMBL" id="KAI8029095.1"/>
    </source>
</evidence>
<gene>
    <name evidence="1" type="ORF">LOK49_LG01G01915</name>
</gene>
<dbReference type="EMBL" id="CM045758">
    <property type="protein sequence ID" value="KAI8029095.1"/>
    <property type="molecule type" value="Genomic_DNA"/>
</dbReference>
<comment type="caution">
    <text evidence="1">The sequence shown here is derived from an EMBL/GenBank/DDBJ whole genome shotgun (WGS) entry which is preliminary data.</text>
</comment>
<organism evidence="1 2">
    <name type="scientific">Camellia lanceoleosa</name>
    <dbReference type="NCBI Taxonomy" id="1840588"/>
    <lineage>
        <taxon>Eukaryota</taxon>
        <taxon>Viridiplantae</taxon>
        <taxon>Streptophyta</taxon>
        <taxon>Embryophyta</taxon>
        <taxon>Tracheophyta</taxon>
        <taxon>Spermatophyta</taxon>
        <taxon>Magnoliopsida</taxon>
        <taxon>eudicotyledons</taxon>
        <taxon>Gunneridae</taxon>
        <taxon>Pentapetalae</taxon>
        <taxon>asterids</taxon>
        <taxon>Ericales</taxon>
        <taxon>Theaceae</taxon>
        <taxon>Camellia</taxon>
    </lineage>
</organism>
<protein>
    <submittedName>
        <fullName evidence="1">Uncharacterized protein</fullName>
    </submittedName>
</protein>
<dbReference type="Proteomes" id="UP001060215">
    <property type="component" value="Chromosome 1"/>
</dbReference>